<name>A0ABP1BZ27_9BRYO</name>
<organism evidence="1 2">
    <name type="scientific">Sphagnum jensenii</name>
    <dbReference type="NCBI Taxonomy" id="128206"/>
    <lineage>
        <taxon>Eukaryota</taxon>
        <taxon>Viridiplantae</taxon>
        <taxon>Streptophyta</taxon>
        <taxon>Embryophyta</taxon>
        <taxon>Bryophyta</taxon>
        <taxon>Sphagnophytina</taxon>
        <taxon>Sphagnopsida</taxon>
        <taxon>Sphagnales</taxon>
        <taxon>Sphagnaceae</taxon>
        <taxon>Sphagnum</taxon>
    </lineage>
</organism>
<protein>
    <submittedName>
        <fullName evidence="1">Uncharacterized protein</fullName>
    </submittedName>
</protein>
<evidence type="ECO:0000313" key="2">
    <source>
        <dbReference type="Proteomes" id="UP001497522"/>
    </source>
</evidence>
<accession>A0ABP1BZ27</accession>
<dbReference type="EMBL" id="OZ023709">
    <property type="protein sequence ID" value="CAK9881494.1"/>
    <property type="molecule type" value="Genomic_DNA"/>
</dbReference>
<evidence type="ECO:0000313" key="1">
    <source>
        <dbReference type="EMBL" id="CAK9881494.1"/>
    </source>
</evidence>
<sequence>MWSSTLQPGGLQWRQLKFFTCNTWCSLLTVTSQRKNPPSTILHDEDYGRQVFSTFCKSNAALHFVPDLRVAFPPLFHQSIFPEKE</sequence>
<gene>
    <name evidence="1" type="ORF">CSSPJE1EN2_LOCUS22850</name>
</gene>
<proteinExistence type="predicted"/>
<keyword evidence="2" id="KW-1185">Reference proteome</keyword>
<reference evidence="1" key="1">
    <citation type="submission" date="2024-03" db="EMBL/GenBank/DDBJ databases">
        <authorList>
            <consortium name="ELIXIR-Norway"/>
            <consortium name="Elixir Norway"/>
        </authorList>
    </citation>
    <scope>NUCLEOTIDE SEQUENCE</scope>
</reference>
<dbReference type="Proteomes" id="UP001497522">
    <property type="component" value="Chromosome 8"/>
</dbReference>